<dbReference type="RefSeq" id="WP_119375512.1">
    <property type="nucleotide sequence ID" value="NZ_QWFX01000006.1"/>
</dbReference>
<evidence type="ECO:0000313" key="3">
    <source>
        <dbReference type="Proteomes" id="UP000266385"/>
    </source>
</evidence>
<keyword evidence="3" id="KW-1185">Reference proteome</keyword>
<dbReference type="Proteomes" id="UP000266385">
    <property type="component" value="Unassembled WGS sequence"/>
</dbReference>
<reference evidence="2 3" key="1">
    <citation type="submission" date="2018-08" db="EMBL/GenBank/DDBJ databases">
        <title>Henriciella mobilis sp. nov., isolated from seawater.</title>
        <authorList>
            <person name="Cheng H."/>
            <person name="Wu Y.-H."/>
            <person name="Xu X.-W."/>
            <person name="Guo L.-L."/>
        </authorList>
    </citation>
    <scope>NUCLEOTIDE SEQUENCE [LARGE SCALE GENOMIC DNA]</scope>
    <source>
        <strain evidence="2 3">JN25</strain>
    </source>
</reference>
<proteinExistence type="predicted"/>
<dbReference type="OrthoDB" id="8112769at2"/>
<feature type="chain" id="PRO_5017426908" description="Acyloxyacyl hydrolase" evidence="1">
    <location>
        <begin position="24"/>
        <end position="195"/>
    </location>
</feature>
<organism evidence="2 3">
    <name type="scientific">Henriciella mobilis</name>
    <dbReference type="NCBI Taxonomy" id="2305467"/>
    <lineage>
        <taxon>Bacteria</taxon>
        <taxon>Pseudomonadati</taxon>
        <taxon>Pseudomonadota</taxon>
        <taxon>Alphaproteobacteria</taxon>
        <taxon>Hyphomonadales</taxon>
        <taxon>Hyphomonadaceae</taxon>
        <taxon>Henriciella</taxon>
    </lineage>
</organism>
<gene>
    <name evidence="2" type="ORF">D1223_05965</name>
</gene>
<protein>
    <recommendedName>
        <fullName evidence="4">Acyloxyacyl hydrolase</fullName>
    </recommendedName>
</protein>
<dbReference type="AlphaFoldDB" id="A0A399RI37"/>
<evidence type="ECO:0000256" key="1">
    <source>
        <dbReference type="SAM" id="SignalP"/>
    </source>
</evidence>
<evidence type="ECO:0008006" key="4">
    <source>
        <dbReference type="Google" id="ProtNLM"/>
    </source>
</evidence>
<dbReference type="Gene3D" id="2.40.160.20">
    <property type="match status" value="1"/>
</dbReference>
<dbReference type="InterPro" id="IPR018550">
    <property type="entry name" value="Lipid-A_deacylase-rel"/>
</dbReference>
<dbReference type="EMBL" id="QWFX01000006">
    <property type="protein sequence ID" value="RIJ30193.1"/>
    <property type="molecule type" value="Genomic_DNA"/>
</dbReference>
<accession>A0A399RI37</accession>
<keyword evidence="1" id="KW-0732">Signal</keyword>
<name>A0A399RI37_9PROT</name>
<feature type="signal peptide" evidence="1">
    <location>
        <begin position="1"/>
        <end position="23"/>
    </location>
</feature>
<sequence>MNRLLVCSALTLSAVSLAQTAEAQLVEEARIGVMQHNICVIDCKNADKEDGPTVEGEIVFASPEFLKYIWAPRPYALASINVSGDTSYGAVGLMWNWDFAEDWSLEPSLGYAIHDGAVASPFPQGSPESNAFSQENVLYGSEDLFRTGLAVNRDIGENWGLQLQYEHLSHGQILGNGRNQGVDSIGLRAYYRFGG</sequence>
<comment type="caution">
    <text evidence="2">The sequence shown here is derived from an EMBL/GenBank/DDBJ whole genome shotgun (WGS) entry which is preliminary data.</text>
</comment>
<evidence type="ECO:0000313" key="2">
    <source>
        <dbReference type="EMBL" id="RIJ30193.1"/>
    </source>
</evidence>
<dbReference type="Pfam" id="PF09411">
    <property type="entry name" value="PagL"/>
    <property type="match status" value="1"/>
</dbReference>